<dbReference type="Proteomes" id="UP000244066">
    <property type="component" value="Unassembled WGS sequence"/>
</dbReference>
<evidence type="ECO:0000256" key="1">
    <source>
        <dbReference type="ARBA" id="ARBA00023015"/>
    </source>
</evidence>
<dbReference type="GO" id="GO:0043565">
    <property type="term" value="F:sequence-specific DNA binding"/>
    <property type="evidence" value="ECO:0007669"/>
    <property type="project" value="InterPro"/>
</dbReference>
<keyword evidence="2" id="KW-0238">DNA-binding</keyword>
<accession>A0A2R7Y692</accession>
<dbReference type="PANTHER" id="PTHR30154">
    <property type="entry name" value="LEUCINE-RESPONSIVE REGULATORY PROTEIN"/>
    <property type="match status" value="1"/>
</dbReference>
<keyword evidence="3" id="KW-0804">Transcription</keyword>
<proteinExistence type="predicted"/>
<gene>
    <name evidence="5" type="ORF">B9J98_02985</name>
</gene>
<dbReference type="InterPro" id="IPR036390">
    <property type="entry name" value="WH_DNA-bd_sf"/>
</dbReference>
<dbReference type="Gene3D" id="3.30.70.920">
    <property type="match status" value="1"/>
</dbReference>
<name>A0A2R7Y692_9ARCH</name>
<keyword evidence="1" id="KW-0805">Transcription regulation</keyword>
<dbReference type="SUPFAM" id="SSF54909">
    <property type="entry name" value="Dimeric alpha+beta barrel"/>
    <property type="match status" value="1"/>
</dbReference>
<dbReference type="Pfam" id="PF13412">
    <property type="entry name" value="HTH_24"/>
    <property type="match status" value="1"/>
</dbReference>
<organism evidence="5 6">
    <name type="scientific">Candidatus Terraquivivens tikiterensis</name>
    <dbReference type="NCBI Taxonomy" id="1980982"/>
    <lineage>
        <taxon>Archaea</taxon>
        <taxon>Nitrososphaerota</taxon>
        <taxon>Candidatus Wolframiiraptoraceae</taxon>
        <taxon>Candidatus Terraquivivens</taxon>
    </lineage>
</organism>
<comment type="caution">
    <text evidence="5">The sequence shown here is derived from an EMBL/GenBank/DDBJ whole genome shotgun (WGS) entry which is preliminary data.</text>
</comment>
<evidence type="ECO:0000313" key="5">
    <source>
        <dbReference type="EMBL" id="PUA33048.1"/>
    </source>
</evidence>
<dbReference type="GO" id="GO:0043200">
    <property type="term" value="P:response to amino acid"/>
    <property type="evidence" value="ECO:0007669"/>
    <property type="project" value="TreeGrafter"/>
</dbReference>
<dbReference type="SMART" id="SM00344">
    <property type="entry name" value="HTH_ASNC"/>
    <property type="match status" value="1"/>
</dbReference>
<dbReference type="AlphaFoldDB" id="A0A2R7Y692"/>
<dbReference type="InterPro" id="IPR011991">
    <property type="entry name" value="ArsR-like_HTH"/>
</dbReference>
<dbReference type="EMBL" id="NDWU01000005">
    <property type="protein sequence ID" value="PUA33048.1"/>
    <property type="molecule type" value="Genomic_DNA"/>
</dbReference>
<dbReference type="InterPro" id="IPR019887">
    <property type="entry name" value="Tscrpt_reg_AsnC/Lrp_C"/>
</dbReference>
<dbReference type="SUPFAM" id="SSF46785">
    <property type="entry name" value="Winged helix' DNA-binding domain"/>
    <property type="match status" value="1"/>
</dbReference>
<evidence type="ECO:0000259" key="4">
    <source>
        <dbReference type="PROSITE" id="PS50956"/>
    </source>
</evidence>
<feature type="domain" description="HTH asnC-type" evidence="4">
    <location>
        <begin position="2"/>
        <end position="63"/>
    </location>
</feature>
<dbReference type="InterPro" id="IPR036388">
    <property type="entry name" value="WH-like_DNA-bd_sf"/>
</dbReference>
<dbReference type="Pfam" id="PF01037">
    <property type="entry name" value="AsnC_trans_reg"/>
    <property type="match status" value="1"/>
</dbReference>
<protein>
    <submittedName>
        <fullName evidence="5">Transcriptional regulator</fullName>
    </submittedName>
</protein>
<evidence type="ECO:0000313" key="6">
    <source>
        <dbReference type="Proteomes" id="UP000244066"/>
    </source>
</evidence>
<dbReference type="GO" id="GO:0005829">
    <property type="term" value="C:cytosol"/>
    <property type="evidence" value="ECO:0007669"/>
    <property type="project" value="TreeGrafter"/>
</dbReference>
<dbReference type="Gene3D" id="1.10.10.10">
    <property type="entry name" value="Winged helix-like DNA-binding domain superfamily/Winged helix DNA-binding domain"/>
    <property type="match status" value="1"/>
</dbReference>
<dbReference type="PROSITE" id="PS50956">
    <property type="entry name" value="HTH_ASNC_2"/>
    <property type="match status" value="1"/>
</dbReference>
<dbReference type="InterPro" id="IPR011008">
    <property type="entry name" value="Dimeric_a/b-barrel"/>
</dbReference>
<dbReference type="CDD" id="cd00090">
    <property type="entry name" value="HTH_ARSR"/>
    <property type="match status" value="1"/>
</dbReference>
<evidence type="ECO:0000256" key="2">
    <source>
        <dbReference type="ARBA" id="ARBA00023125"/>
    </source>
</evidence>
<dbReference type="InterPro" id="IPR019888">
    <property type="entry name" value="Tscrpt_reg_AsnC-like"/>
</dbReference>
<dbReference type="InterPro" id="IPR000485">
    <property type="entry name" value="AsnC-type_HTH_dom"/>
</dbReference>
<dbReference type="PRINTS" id="PR00033">
    <property type="entry name" value="HTHASNC"/>
</dbReference>
<evidence type="ECO:0000256" key="3">
    <source>
        <dbReference type="ARBA" id="ARBA00023163"/>
    </source>
</evidence>
<sequence length="147" mass="16360">MMDEKDWKILKELTEDASQSVSELAAKLNMPRTTVQERIKKLKSKGIIKKFTVIPDYSKLGKPATAFVLISFLPGANISQKKLAEYIATLPGVHEVHLISGEWDILLKVRGESIQSIGELVIDKLRAIEGVGKSMTCASFLTIKEEF</sequence>
<dbReference type="PANTHER" id="PTHR30154:SF34">
    <property type="entry name" value="TRANSCRIPTIONAL REGULATOR AZLB"/>
    <property type="match status" value="1"/>
</dbReference>
<reference evidence="5 6" key="1">
    <citation type="submission" date="2017-04" db="EMBL/GenBank/DDBJ databases">
        <title>Draft Aigarchaeota genome from a New Zealand hot spring.</title>
        <authorList>
            <person name="Reysenbach A.-L."/>
            <person name="Donaho J.A."/>
            <person name="Gerhart J."/>
            <person name="Kelley J.F."/>
            <person name="Kouba K."/>
            <person name="Podar M."/>
            <person name="Stott M."/>
        </authorList>
    </citation>
    <scope>NUCLEOTIDE SEQUENCE [LARGE SCALE GENOMIC DNA]</scope>
    <source>
        <strain evidence="5">NZ13_MG1</strain>
    </source>
</reference>